<sequence>MTVNYIHLMTGYYITYHLAETFIQSNLQCIFNPRFTFLTHPTQWEWCAAVKAPGEQLEVGCLAQRHFDMEQPGFKRTTLRFPAHPLYSTRRGHRGLSVCQKLTEETFLSNEAFVFCSYRKLQRLFNLKNCSKYLLYDVSPLWVLLMWTTRLLELLKPLLHILQEYGFSPV</sequence>
<proteinExistence type="predicted"/>
<accession>G3NL01</accession>
<reference evidence="1" key="2">
    <citation type="submission" date="2024-04" db="UniProtKB">
        <authorList>
            <consortium name="Ensembl"/>
        </authorList>
    </citation>
    <scope>IDENTIFICATION</scope>
</reference>
<organism evidence="1">
    <name type="scientific">Gasterosteus aculeatus</name>
    <name type="common">Three-spined stickleback</name>
    <dbReference type="NCBI Taxonomy" id="69293"/>
    <lineage>
        <taxon>Eukaryota</taxon>
        <taxon>Metazoa</taxon>
        <taxon>Chordata</taxon>
        <taxon>Craniata</taxon>
        <taxon>Vertebrata</taxon>
        <taxon>Euteleostomi</taxon>
        <taxon>Actinopterygii</taxon>
        <taxon>Neopterygii</taxon>
        <taxon>Teleostei</taxon>
        <taxon>Neoteleostei</taxon>
        <taxon>Acanthomorphata</taxon>
        <taxon>Eupercaria</taxon>
        <taxon>Perciformes</taxon>
        <taxon>Cottioidei</taxon>
        <taxon>Gasterosteales</taxon>
        <taxon>Gasterosteidae</taxon>
        <taxon>Gasterosteus</taxon>
    </lineage>
</organism>
<name>G3NL01_GASAC</name>
<reference evidence="1" key="1">
    <citation type="submission" date="2006-01" db="EMBL/GenBank/DDBJ databases">
        <authorList>
            <person name="Lindblad-Toh K."/>
            <person name="Mauceli E."/>
            <person name="Grabherr M."/>
            <person name="Chang J.L."/>
            <person name="Lander E.S."/>
        </authorList>
    </citation>
    <scope>NUCLEOTIDE SEQUENCE [LARGE SCALE GENOMIC DNA]</scope>
</reference>
<protein>
    <submittedName>
        <fullName evidence="1">Uncharacterized protein</fullName>
    </submittedName>
</protein>
<evidence type="ECO:0000313" key="1">
    <source>
        <dbReference type="Ensembl" id="ENSGACP00000006014.1"/>
    </source>
</evidence>
<dbReference type="InParanoid" id="G3NL01"/>
<dbReference type="Ensembl" id="ENSGACT00000006031.1">
    <property type="protein sequence ID" value="ENSGACP00000006014.1"/>
    <property type="gene ID" value="ENSGACG00000004558.1"/>
</dbReference>
<dbReference type="AlphaFoldDB" id="G3NL01"/>
<dbReference type="Bgee" id="ENSGACG00000004558">
    <property type="expression patterns" value="Expressed in embryo and 1 other cell type or tissue"/>
</dbReference>